<feature type="transmembrane region" description="Helical" evidence="2">
    <location>
        <begin position="5"/>
        <end position="23"/>
    </location>
</feature>
<evidence type="ECO:0000256" key="1">
    <source>
        <dbReference type="SAM" id="MobiDB-lite"/>
    </source>
</evidence>
<dbReference type="AlphaFoldDB" id="A0A2M6Z3T0"/>
<dbReference type="EMBL" id="PEWP01000020">
    <property type="protein sequence ID" value="PIU46977.1"/>
    <property type="molecule type" value="Genomic_DNA"/>
</dbReference>
<evidence type="ECO:0000313" key="4">
    <source>
        <dbReference type="Proteomes" id="UP000228777"/>
    </source>
</evidence>
<proteinExistence type="predicted"/>
<keyword evidence="2" id="KW-0472">Membrane</keyword>
<reference evidence="4" key="1">
    <citation type="submission" date="2017-09" db="EMBL/GenBank/DDBJ databases">
        <title>Depth-based differentiation of microbial function through sediment-hosted aquifers and enrichment of novel symbionts in the deep terrestrial subsurface.</title>
        <authorList>
            <person name="Probst A.J."/>
            <person name="Ladd B."/>
            <person name="Jarett J.K."/>
            <person name="Geller-Mcgrath D.E."/>
            <person name="Sieber C.M.K."/>
            <person name="Emerson J.B."/>
            <person name="Anantharaman K."/>
            <person name="Thomas B.C."/>
            <person name="Malmstrom R."/>
            <person name="Stieglmeier M."/>
            <person name="Klingl A."/>
            <person name="Woyke T."/>
            <person name="Ryan C.M."/>
            <person name="Banfield J.F."/>
        </authorList>
    </citation>
    <scope>NUCLEOTIDE SEQUENCE [LARGE SCALE GENOMIC DNA]</scope>
</reference>
<keyword evidence="2" id="KW-0812">Transmembrane</keyword>
<feature type="region of interest" description="Disordered" evidence="1">
    <location>
        <begin position="44"/>
        <end position="69"/>
    </location>
</feature>
<comment type="caution">
    <text evidence="3">The sequence shown here is derived from an EMBL/GenBank/DDBJ whole genome shotgun (WGS) entry which is preliminary data.</text>
</comment>
<sequence length="125" mass="13799">MIKKIIGWALLFLGVAIIVWSLWSSVNIFTGKKLAPEIFKSSQQETQSEAPKDASSQKKSLSQEQLQQQAQQEMQKGIVEGLGKMLPIDALTKFFNLGAWLILVWILIMGGGKISGIGIQLLKTN</sequence>
<evidence type="ECO:0000256" key="2">
    <source>
        <dbReference type="SAM" id="Phobius"/>
    </source>
</evidence>
<gene>
    <name evidence="3" type="ORF">COS93_01180</name>
</gene>
<evidence type="ECO:0000313" key="3">
    <source>
        <dbReference type="EMBL" id="PIU46977.1"/>
    </source>
</evidence>
<organism evidence="3 4">
    <name type="scientific">bacterium (Candidatus Gribaldobacteria) CG07_land_8_20_14_0_80_33_18</name>
    <dbReference type="NCBI Taxonomy" id="2014272"/>
    <lineage>
        <taxon>Bacteria</taxon>
        <taxon>Candidatus Gribaldobacteria</taxon>
    </lineage>
</organism>
<keyword evidence="2" id="KW-1133">Transmembrane helix</keyword>
<protein>
    <submittedName>
        <fullName evidence="3">Uncharacterized protein</fullName>
    </submittedName>
</protein>
<name>A0A2M6Z3T0_9BACT</name>
<feature type="transmembrane region" description="Helical" evidence="2">
    <location>
        <begin position="97"/>
        <end position="122"/>
    </location>
</feature>
<accession>A0A2M6Z3T0</accession>
<feature type="compositionally biased region" description="Low complexity" evidence="1">
    <location>
        <begin position="57"/>
        <end position="69"/>
    </location>
</feature>
<dbReference type="Proteomes" id="UP000228777">
    <property type="component" value="Unassembled WGS sequence"/>
</dbReference>